<dbReference type="AlphaFoldDB" id="A0A0D0BUZ1"/>
<proteinExistence type="predicted"/>
<evidence type="ECO:0000313" key="1">
    <source>
        <dbReference type="EMBL" id="KIK75247.1"/>
    </source>
</evidence>
<name>A0A0D0BUZ1_9AGAM</name>
<feature type="non-terminal residue" evidence="1">
    <location>
        <position position="92"/>
    </location>
</feature>
<gene>
    <name evidence="1" type="ORF">PAXRUDRAFT_83720</name>
</gene>
<dbReference type="STRING" id="930991.A0A0D0BUZ1"/>
<keyword evidence="2" id="KW-1185">Reference proteome</keyword>
<dbReference type="InParanoid" id="A0A0D0BUZ1"/>
<accession>A0A0D0BUZ1</accession>
<evidence type="ECO:0000313" key="2">
    <source>
        <dbReference type="Proteomes" id="UP000054538"/>
    </source>
</evidence>
<reference evidence="1 2" key="1">
    <citation type="submission" date="2014-04" db="EMBL/GenBank/DDBJ databases">
        <authorList>
            <consortium name="DOE Joint Genome Institute"/>
            <person name="Kuo A."/>
            <person name="Kohler A."/>
            <person name="Jargeat P."/>
            <person name="Nagy L.G."/>
            <person name="Floudas D."/>
            <person name="Copeland A."/>
            <person name="Barry K.W."/>
            <person name="Cichocki N."/>
            <person name="Veneault-Fourrey C."/>
            <person name="LaButti K."/>
            <person name="Lindquist E.A."/>
            <person name="Lipzen A."/>
            <person name="Lundell T."/>
            <person name="Morin E."/>
            <person name="Murat C."/>
            <person name="Sun H."/>
            <person name="Tunlid A."/>
            <person name="Henrissat B."/>
            <person name="Grigoriev I.V."/>
            <person name="Hibbett D.S."/>
            <person name="Martin F."/>
            <person name="Nordberg H.P."/>
            <person name="Cantor M.N."/>
            <person name="Hua S.X."/>
        </authorList>
    </citation>
    <scope>NUCLEOTIDE SEQUENCE [LARGE SCALE GENOMIC DNA]</scope>
    <source>
        <strain evidence="1 2">Ve08.2h10</strain>
    </source>
</reference>
<dbReference type="HOGENOM" id="CLU_006344_6_3_1"/>
<organism evidence="1 2">
    <name type="scientific">Paxillus rubicundulus Ve08.2h10</name>
    <dbReference type="NCBI Taxonomy" id="930991"/>
    <lineage>
        <taxon>Eukaryota</taxon>
        <taxon>Fungi</taxon>
        <taxon>Dikarya</taxon>
        <taxon>Basidiomycota</taxon>
        <taxon>Agaricomycotina</taxon>
        <taxon>Agaricomycetes</taxon>
        <taxon>Agaricomycetidae</taxon>
        <taxon>Boletales</taxon>
        <taxon>Paxilineae</taxon>
        <taxon>Paxillaceae</taxon>
        <taxon>Paxillus</taxon>
    </lineage>
</organism>
<dbReference type="EMBL" id="KN828244">
    <property type="protein sequence ID" value="KIK75247.1"/>
    <property type="molecule type" value="Genomic_DNA"/>
</dbReference>
<reference evidence="2" key="2">
    <citation type="submission" date="2015-01" db="EMBL/GenBank/DDBJ databases">
        <title>Evolutionary Origins and Diversification of the Mycorrhizal Mutualists.</title>
        <authorList>
            <consortium name="DOE Joint Genome Institute"/>
            <consortium name="Mycorrhizal Genomics Consortium"/>
            <person name="Kohler A."/>
            <person name="Kuo A."/>
            <person name="Nagy L.G."/>
            <person name="Floudas D."/>
            <person name="Copeland A."/>
            <person name="Barry K.W."/>
            <person name="Cichocki N."/>
            <person name="Veneault-Fourrey C."/>
            <person name="LaButti K."/>
            <person name="Lindquist E.A."/>
            <person name="Lipzen A."/>
            <person name="Lundell T."/>
            <person name="Morin E."/>
            <person name="Murat C."/>
            <person name="Riley R."/>
            <person name="Ohm R."/>
            <person name="Sun H."/>
            <person name="Tunlid A."/>
            <person name="Henrissat B."/>
            <person name="Grigoriev I.V."/>
            <person name="Hibbett D.S."/>
            <person name="Martin F."/>
        </authorList>
    </citation>
    <scope>NUCLEOTIDE SEQUENCE [LARGE SCALE GENOMIC DNA]</scope>
    <source>
        <strain evidence="2">Ve08.2h10</strain>
    </source>
</reference>
<dbReference type="OrthoDB" id="3246013at2759"/>
<protein>
    <submittedName>
        <fullName evidence="1">Uncharacterized protein</fullName>
    </submittedName>
</protein>
<feature type="non-terminal residue" evidence="1">
    <location>
        <position position="1"/>
    </location>
</feature>
<dbReference type="Proteomes" id="UP000054538">
    <property type="component" value="Unassembled WGS sequence"/>
</dbReference>
<sequence>YREVFKTTGMRFDFALPRQHSLCHYIHHIRSFGAPNGLCSSITESKHIKAVKELWQRSNHFEALGQMLLTNQCLDKLTAARVDFESHGMLQG</sequence>